<dbReference type="GO" id="GO:0003677">
    <property type="term" value="F:DNA binding"/>
    <property type="evidence" value="ECO:0007669"/>
    <property type="project" value="UniProtKB-KW"/>
</dbReference>
<evidence type="ECO:0000313" key="6">
    <source>
        <dbReference type="Proteomes" id="UP000425178"/>
    </source>
</evidence>
<dbReference type="Gene3D" id="1.10.10.10">
    <property type="entry name" value="Winged helix-like DNA-binding domain superfamily/Winged helix DNA-binding domain"/>
    <property type="match status" value="1"/>
</dbReference>
<dbReference type="InterPro" id="IPR011663">
    <property type="entry name" value="UTRA"/>
</dbReference>
<dbReference type="RefSeq" id="WP_156228806.1">
    <property type="nucleotide sequence ID" value="NZ_CP046453.1"/>
</dbReference>
<sequence length="243" mass="27127">MNHPPSRRPAYQAIADIIRERIARCEFSGGHRLPTERELVDEFGVARMTVRNALDVLQQEGLIERRRGRSGGTFVRSIPMIVDLSCMEGVVQQLRKEGREMAAEVLEVSRVSAAPCVAAALNLRTGDPVYHLARVGSVDNTPLIIENSYLPAELVPGLLEEDLRQSMPELLDTRWNLRPARKSETILPGLADDEEGKILGVNRDLPLLRIYRTTSTDDGAPVEYSRYVLRPDLAHVRVVTGAR</sequence>
<protein>
    <submittedName>
        <fullName evidence="5">HTH-type transcriptional regulator YidP</fullName>
    </submittedName>
</protein>
<dbReference type="PANTHER" id="PTHR44846">
    <property type="entry name" value="MANNOSYL-D-GLYCERATE TRANSPORT/METABOLISM SYSTEM REPRESSOR MNGR-RELATED"/>
    <property type="match status" value="1"/>
</dbReference>
<organism evidence="5 6">
    <name type="scientific">Corynebacterium comes</name>
    <dbReference type="NCBI Taxonomy" id="2675218"/>
    <lineage>
        <taxon>Bacteria</taxon>
        <taxon>Bacillati</taxon>
        <taxon>Actinomycetota</taxon>
        <taxon>Actinomycetes</taxon>
        <taxon>Mycobacteriales</taxon>
        <taxon>Corynebacteriaceae</taxon>
        <taxon>Corynebacterium</taxon>
    </lineage>
</organism>
<dbReference type="PANTHER" id="PTHR44846:SF1">
    <property type="entry name" value="MANNOSYL-D-GLYCERATE TRANSPORT_METABOLISM SYSTEM REPRESSOR MNGR-RELATED"/>
    <property type="match status" value="1"/>
</dbReference>
<keyword evidence="2" id="KW-0238">DNA-binding</keyword>
<dbReference type="CDD" id="cd07377">
    <property type="entry name" value="WHTH_GntR"/>
    <property type="match status" value="1"/>
</dbReference>
<dbReference type="SMART" id="SM00345">
    <property type="entry name" value="HTH_GNTR"/>
    <property type="match status" value="1"/>
</dbReference>
<dbReference type="EMBL" id="CP046453">
    <property type="protein sequence ID" value="QGU05346.1"/>
    <property type="molecule type" value="Genomic_DNA"/>
</dbReference>
<dbReference type="InterPro" id="IPR036388">
    <property type="entry name" value="WH-like_DNA-bd_sf"/>
</dbReference>
<dbReference type="AlphaFoldDB" id="A0A6B8W341"/>
<dbReference type="InterPro" id="IPR036390">
    <property type="entry name" value="WH_DNA-bd_sf"/>
</dbReference>
<dbReference type="InterPro" id="IPR000524">
    <property type="entry name" value="Tscrpt_reg_HTH_GntR"/>
</dbReference>
<evidence type="ECO:0000256" key="3">
    <source>
        <dbReference type="ARBA" id="ARBA00023163"/>
    </source>
</evidence>
<accession>A0A6B8W341</accession>
<dbReference type="InterPro" id="IPR050679">
    <property type="entry name" value="Bact_HTH_transcr_reg"/>
</dbReference>
<keyword evidence="6" id="KW-1185">Reference proteome</keyword>
<dbReference type="GO" id="GO:0045892">
    <property type="term" value="P:negative regulation of DNA-templated transcription"/>
    <property type="evidence" value="ECO:0007669"/>
    <property type="project" value="TreeGrafter"/>
</dbReference>
<dbReference type="GO" id="GO:0003700">
    <property type="term" value="F:DNA-binding transcription factor activity"/>
    <property type="evidence" value="ECO:0007669"/>
    <property type="project" value="InterPro"/>
</dbReference>
<proteinExistence type="predicted"/>
<evidence type="ECO:0000259" key="4">
    <source>
        <dbReference type="PROSITE" id="PS50949"/>
    </source>
</evidence>
<dbReference type="Pfam" id="PF00392">
    <property type="entry name" value="GntR"/>
    <property type="match status" value="1"/>
</dbReference>
<dbReference type="SUPFAM" id="SSF46785">
    <property type="entry name" value="Winged helix' DNA-binding domain"/>
    <property type="match status" value="1"/>
</dbReference>
<dbReference type="InterPro" id="IPR028978">
    <property type="entry name" value="Chorismate_lyase_/UTRA_dom_sf"/>
</dbReference>
<reference evidence="5 6" key="1">
    <citation type="journal article" date="2021" name="Int. J. Syst. Evol. Microbiol.">
        <title>Classification of three corynebacterial strains isolated from a small paddock in North Rhine-Westphalia: proposal of &lt;i&gt;Corynebacterium kalinowskii&lt;/i&gt; sp. nov., &lt;i&gt;Corynebacterium comes&lt;/i&gt; sp. nov. and &lt;i&gt;Corynebacterium occultum&lt;/i&gt; sp. nov.</title>
        <authorList>
            <person name="Schaffert L."/>
            <person name="Ruwe M."/>
            <person name="Milse J."/>
            <person name="Hanuschka K."/>
            <person name="Ortseifen V."/>
            <person name="Droste J."/>
            <person name="Brandt D."/>
            <person name="Schl L."/>
            <person name="Kutter Y."/>
            <person name="Vinke S."/>
            <person name="Vieh P."/>
            <person name="Jacob L."/>
            <person name="L N.C."/>
            <person name="Schulte-Berndt E."/>
            <person name="Hain C."/>
            <person name="Linder M."/>
            <person name="Schmidt P."/>
            <person name="Wollenschl L."/>
            <person name="Luttermann T."/>
            <person name="Thieme E."/>
            <person name="Hassa J."/>
            <person name="Haak M."/>
            <person name="Wittchen M."/>
            <person name="Mentz A."/>
            <person name="Persicke M."/>
            <person name="Busche T."/>
            <person name="R C."/>
        </authorList>
    </citation>
    <scope>NUCLEOTIDE SEQUENCE [LARGE SCALE GENOMIC DNA]</scope>
    <source>
        <strain evidence="5 6">2019</strain>
    </source>
</reference>
<feature type="domain" description="HTH gntR-type" evidence="4">
    <location>
        <begin position="8"/>
        <end position="78"/>
    </location>
</feature>
<evidence type="ECO:0000256" key="1">
    <source>
        <dbReference type="ARBA" id="ARBA00023015"/>
    </source>
</evidence>
<dbReference type="Gene3D" id="3.40.1410.10">
    <property type="entry name" value="Chorismate lyase-like"/>
    <property type="match status" value="1"/>
</dbReference>
<evidence type="ECO:0000256" key="2">
    <source>
        <dbReference type="ARBA" id="ARBA00023125"/>
    </source>
</evidence>
<dbReference type="Proteomes" id="UP000425178">
    <property type="component" value="Chromosome"/>
</dbReference>
<evidence type="ECO:0000313" key="5">
    <source>
        <dbReference type="EMBL" id="QGU05346.1"/>
    </source>
</evidence>
<dbReference type="Pfam" id="PF07702">
    <property type="entry name" value="UTRA"/>
    <property type="match status" value="1"/>
</dbReference>
<dbReference type="PRINTS" id="PR00035">
    <property type="entry name" value="HTHGNTR"/>
</dbReference>
<keyword evidence="1" id="KW-0805">Transcription regulation</keyword>
<dbReference type="SMART" id="SM00866">
    <property type="entry name" value="UTRA"/>
    <property type="match status" value="1"/>
</dbReference>
<gene>
    <name evidence="5" type="primary">yidP</name>
    <name evidence="5" type="ORF">CETAM_10495</name>
</gene>
<dbReference type="PROSITE" id="PS50949">
    <property type="entry name" value="HTH_GNTR"/>
    <property type="match status" value="1"/>
</dbReference>
<name>A0A6B8W341_9CORY</name>
<keyword evidence="3" id="KW-0804">Transcription</keyword>
<dbReference type="SUPFAM" id="SSF64288">
    <property type="entry name" value="Chorismate lyase-like"/>
    <property type="match status" value="1"/>
</dbReference>
<dbReference type="KEGG" id="ccoe:CETAM_10495"/>